<evidence type="ECO:0000313" key="2">
    <source>
        <dbReference type="EMBL" id="RDY67986.1"/>
    </source>
</evidence>
<feature type="domain" description="DUF2268" evidence="1">
    <location>
        <begin position="1"/>
        <end position="73"/>
    </location>
</feature>
<evidence type="ECO:0000259" key="1">
    <source>
        <dbReference type="Pfam" id="PF10026"/>
    </source>
</evidence>
<dbReference type="AlphaFoldDB" id="A0A3D8VF34"/>
<dbReference type="RefSeq" id="WP_220353072.1">
    <property type="nucleotide sequence ID" value="NZ_QTLC01000071.1"/>
</dbReference>
<gene>
    <name evidence="2" type="ORF">DXT76_18825</name>
</gene>
<sequence>ELYGKAYLAPWISLYSDELALRVWEKHFISNLKLKGQEKHHIYLYGKRGGMIPKWMGYVIGYKIVNSFMNKNTSL</sequence>
<dbReference type="Proteomes" id="UP000257032">
    <property type="component" value="Unassembled WGS sequence"/>
</dbReference>
<reference evidence="2 3" key="1">
    <citation type="submission" date="2018-08" db="EMBL/GenBank/DDBJ databases">
        <title>Genome sequence of strict halophilic Halobacillus trueperi SS1 isolated from Lunsu, a salty water body of North West Himalayas.</title>
        <authorList>
            <person name="Gupta S."/>
            <person name="Sharma P."/>
            <person name="Dev K."/>
            <person name="Baumler D."/>
            <person name="Sourirajan A."/>
        </authorList>
    </citation>
    <scope>NUCLEOTIDE SEQUENCE [LARGE SCALE GENOMIC DNA]</scope>
    <source>
        <strain evidence="2 3">SS1</strain>
    </source>
</reference>
<protein>
    <recommendedName>
        <fullName evidence="1">DUF2268 domain-containing protein</fullName>
    </recommendedName>
</protein>
<dbReference type="InterPro" id="IPR018728">
    <property type="entry name" value="DUF2268"/>
</dbReference>
<dbReference type="EMBL" id="QTLC01000071">
    <property type="protein sequence ID" value="RDY67986.1"/>
    <property type="molecule type" value="Genomic_DNA"/>
</dbReference>
<dbReference type="Pfam" id="PF10026">
    <property type="entry name" value="DUF2268"/>
    <property type="match status" value="1"/>
</dbReference>
<comment type="caution">
    <text evidence="2">The sequence shown here is derived from an EMBL/GenBank/DDBJ whole genome shotgun (WGS) entry which is preliminary data.</text>
</comment>
<organism evidence="2 3">
    <name type="scientific">Halobacillus trueperi</name>
    <dbReference type="NCBI Taxonomy" id="156205"/>
    <lineage>
        <taxon>Bacteria</taxon>
        <taxon>Bacillati</taxon>
        <taxon>Bacillota</taxon>
        <taxon>Bacilli</taxon>
        <taxon>Bacillales</taxon>
        <taxon>Bacillaceae</taxon>
        <taxon>Halobacillus</taxon>
    </lineage>
</organism>
<name>A0A3D8VF34_9BACI</name>
<feature type="non-terminal residue" evidence="2">
    <location>
        <position position="75"/>
    </location>
</feature>
<accession>A0A3D8VF34</accession>
<feature type="non-terminal residue" evidence="2">
    <location>
        <position position="1"/>
    </location>
</feature>
<evidence type="ECO:0000313" key="3">
    <source>
        <dbReference type="Proteomes" id="UP000257032"/>
    </source>
</evidence>
<proteinExistence type="predicted"/>